<proteinExistence type="predicted"/>
<evidence type="ECO:0000313" key="1">
    <source>
        <dbReference type="EMBL" id="KAL1487812.1"/>
    </source>
</evidence>
<name>A0ABD1DZI7_HYPHA</name>
<evidence type="ECO:0000313" key="2">
    <source>
        <dbReference type="Proteomes" id="UP001566132"/>
    </source>
</evidence>
<sequence length="137" mass="16193">MKTHQKVNDKDIDEIKSQRETENLMQRKSRKCPLCSFTNIEMLSLQEFNEWKKSVESNSNSKFVIENNENYKEKKITSYVCHRSGNYIPEAVRHSNDAVSVDAFVHQMRTDGDVILFYKPQGEILEYKPQLKRKTLF</sequence>
<comment type="caution">
    <text evidence="1">The sequence shown here is derived from an EMBL/GenBank/DDBJ whole genome shotgun (WGS) entry which is preliminary data.</text>
</comment>
<dbReference type="AlphaFoldDB" id="A0ABD1DZI7"/>
<keyword evidence="2" id="KW-1185">Reference proteome</keyword>
<dbReference type="EMBL" id="JBDJPC010000018">
    <property type="protein sequence ID" value="KAL1487812.1"/>
    <property type="molecule type" value="Genomic_DNA"/>
</dbReference>
<protein>
    <submittedName>
        <fullName evidence="1">Uncharacterized protein</fullName>
    </submittedName>
</protein>
<organism evidence="1 2">
    <name type="scientific">Hypothenemus hampei</name>
    <name type="common">Coffee berry borer</name>
    <dbReference type="NCBI Taxonomy" id="57062"/>
    <lineage>
        <taxon>Eukaryota</taxon>
        <taxon>Metazoa</taxon>
        <taxon>Ecdysozoa</taxon>
        <taxon>Arthropoda</taxon>
        <taxon>Hexapoda</taxon>
        <taxon>Insecta</taxon>
        <taxon>Pterygota</taxon>
        <taxon>Neoptera</taxon>
        <taxon>Endopterygota</taxon>
        <taxon>Coleoptera</taxon>
        <taxon>Polyphaga</taxon>
        <taxon>Cucujiformia</taxon>
        <taxon>Curculionidae</taxon>
        <taxon>Scolytinae</taxon>
        <taxon>Hypothenemus</taxon>
    </lineage>
</organism>
<reference evidence="1 2" key="1">
    <citation type="submission" date="2024-05" db="EMBL/GenBank/DDBJ databases">
        <title>Genetic variation in Jamaican populations of the coffee berry borer (Hypothenemus hampei).</title>
        <authorList>
            <person name="Errbii M."/>
            <person name="Myrie A."/>
        </authorList>
    </citation>
    <scope>NUCLEOTIDE SEQUENCE [LARGE SCALE GENOMIC DNA]</scope>
    <source>
        <strain evidence="1">JA-Hopewell-2020-01-JO</strain>
        <tissue evidence="1">Whole body</tissue>
    </source>
</reference>
<accession>A0ABD1DZI7</accession>
<dbReference type="Proteomes" id="UP001566132">
    <property type="component" value="Unassembled WGS sequence"/>
</dbReference>
<gene>
    <name evidence="1" type="ORF">ABEB36_015567</name>
</gene>